<proteinExistence type="inferred from homology"/>
<keyword evidence="5 7" id="KW-1133">Transmembrane helix</keyword>
<evidence type="ECO:0000259" key="8">
    <source>
        <dbReference type="Pfam" id="PF04239"/>
    </source>
</evidence>
<dbReference type="KEGG" id="pabs:JIR001_08770"/>
<dbReference type="InterPro" id="IPR007353">
    <property type="entry name" value="DUF421"/>
</dbReference>
<reference evidence="9" key="2">
    <citation type="journal article" date="2021" name="Microbiol. Resour. Announc.">
        <title>Complete Genome Sequence of Polycladomyces abyssicola JIR-001T, Isolated from Hemipelagic Sediment in Deep Seawater.</title>
        <authorList>
            <person name="Tsubouchi T."/>
            <person name="Kaneko Y."/>
        </authorList>
    </citation>
    <scope>NUCLEOTIDE SEQUENCE</scope>
    <source>
        <strain evidence="9">JIR-001</strain>
    </source>
</reference>
<feature type="transmembrane region" description="Helical" evidence="7">
    <location>
        <begin position="37"/>
        <end position="54"/>
    </location>
</feature>
<sequence length="232" mass="26386">MEYLQILLQTLVAFGTLLVVTVILGKQQIAEMTYFEYINGITVGSIAATLATDVDRNMGYHWLGLVAFSALTLLMSYVSLKSRKARKLLQGEPILIVSDGKIMEENMRKTRFTMAEILQLFRKKNVFDLSQVQFAVLENDGTLSVMMKPQYQPTTPKNVFQPSSVPQVPMELVVDGKVIHENLRKLGQSEKWLLEQIQKQKPVTSMDEVFYVAMESDGKLYVDLIDDKKKKN</sequence>
<gene>
    <name evidence="9" type="ORF">JIR001_08770</name>
</gene>
<evidence type="ECO:0000313" key="10">
    <source>
        <dbReference type="Proteomes" id="UP000677436"/>
    </source>
</evidence>
<name>A0A8D5UDL4_9BACL</name>
<evidence type="ECO:0000256" key="4">
    <source>
        <dbReference type="ARBA" id="ARBA00022692"/>
    </source>
</evidence>
<dbReference type="Pfam" id="PF04239">
    <property type="entry name" value="DUF421"/>
    <property type="match status" value="1"/>
</dbReference>
<organism evidence="9 10">
    <name type="scientific">Polycladomyces abyssicola</name>
    <dbReference type="NCBI Taxonomy" id="1125966"/>
    <lineage>
        <taxon>Bacteria</taxon>
        <taxon>Bacillati</taxon>
        <taxon>Bacillota</taxon>
        <taxon>Bacilli</taxon>
        <taxon>Bacillales</taxon>
        <taxon>Thermoactinomycetaceae</taxon>
        <taxon>Polycladomyces</taxon>
    </lineage>
</organism>
<keyword evidence="3" id="KW-1003">Cell membrane</keyword>
<feature type="transmembrane region" description="Helical" evidence="7">
    <location>
        <begin position="6"/>
        <end position="25"/>
    </location>
</feature>
<dbReference type="RefSeq" id="WP_212774377.1">
    <property type="nucleotide sequence ID" value="NZ_AP024601.1"/>
</dbReference>
<evidence type="ECO:0000256" key="1">
    <source>
        <dbReference type="ARBA" id="ARBA00004651"/>
    </source>
</evidence>
<evidence type="ECO:0000256" key="5">
    <source>
        <dbReference type="ARBA" id="ARBA00022989"/>
    </source>
</evidence>
<dbReference type="PANTHER" id="PTHR34582:SF7">
    <property type="entry name" value="UPF0702 TRANSMEMBRANE PROTEIN YDFS"/>
    <property type="match status" value="1"/>
</dbReference>
<dbReference type="AlphaFoldDB" id="A0A8D5UDL4"/>
<dbReference type="GO" id="GO:0005886">
    <property type="term" value="C:plasma membrane"/>
    <property type="evidence" value="ECO:0007669"/>
    <property type="project" value="UniProtKB-SubCell"/>
</dbReference>
<keyword evidence="4 7" id="KW-0812">Transmembrane</keyword>
<accession>A0A8D5UDL4</accession>
<evidence type="ECO:0000256" key="2">
    <source>
        <dbReference type="ARBA" id="ARBA00006448"/>
    </source>
</evidence>
<protein>
    <submittedName>
        <fullName evidence="9">DUF421 domain-containing protein</fullName>
    </submittedName>
</protein>
<keyword evidence="10" id="KW-1185">Reference proteome</keyword>
<reference evidence="9" key="1">
    <citation type="journal article" date="2013" name="Int. J. Syst. Evol. Microbiol.">
        <title>Polycladomyces abyssicola gen. nov., sp. nov., a thermophilic filamentous bacterium isolated from hemipelagic sediment.</title>
        <authorList>
            <person name="Tsubouchi T."/>
            <person name="Shimane Y."/>
            <person name="Mori K."/>
            <person name="Usui K."/>
            <person name="Hiraki T."/>
            <person name="Tame A."/>
            <person name="Uematsu K."/>
            <person name="Maruyama T."/>
            <person name="Hatada Y."/>
        </authorList>
    </citation>
    <scope>NUCLEOTIDE SEQUENCE</scope>
    <source>
        <strain evidence="9">JIR-001</strain>
    </source>
</reference>
<dbReference type="Proteomes" id="UP000677436">
    <property type="component" value="Chromosome"/>
</dbReference>
<evidence type="ECO:0000313" key="9">
    <source>
        <dbReference type="EMBL" id="BCU81094.1"/>
    </source>
</evidence>
<evidence type="ECO:0000256" key="6">
    <source>
        <dbReference type="ARBA" id="ARBA00023136"/>
    </source>
</evidence>
<comment type="subcellular location">
    <subcellularLocation>
        <location evidence="1">Cell membrane</location>
        <topology evidence="1">Multi-pass membrane protein</topology>
    </subcellularLocation>
</comment>
<evidence type="ECO:0000256" key="3">
    <source>
        <dbReference type="ARBA" id="ARBA00022475"/>
    </source>
</evidence>
<feature type="domain" description="YetF C-terminal" evidence="8">
    <location>
        <begin position="81"/>
        <end position="214"/>
    </location>
</feature>
<feature type="transmembrane region" description="Helical" evidence="7">
    <location>
        <begin position="60"/>
        <end position="80"/>
    </location>
</feature>
<dbReference type="PANTHER" id="PTHR34582">
    <property type="entry name" value="UPF0702 TRANSMEMBRANE PROTEIN YCAP"/>
    <property type="match status" value="1"/>
</dbReference>
<comment type="similarity">
    <text evidence="2">Belongs to the UPF0702 family.</text>
</comment>
<dbReference type="InterPro" id="IPR023090">
    <property type="entry name" value="UPF0702_alpha/beta_dom_sf"/>
</dbReference>
<dbReference type="EMBL" id="AP024601">
    <property type="protein sequence ID" value="BCU81094.1"/>
    <property type="molecule type" value="Genomic_DNA"/>
</dbReference>
<keyword evidence="6 7" id="KW-0472">Membrane</keyword>
<evidence type="ECO:0000256" key="7">
    <source>
        <dbReference type="SAM" id="Phobius"/>
    </source>
</evidence>
<dbReference type="Gene3D" id="3.30.240.20">
    <property type="entry name" value="bsu07140 like domains"/>
    <property type="match status" value="2"/>
</dbReference>